<feature type="region of interest" description="Disordered" evidence="1">
    <location>
        <begin position="21"/>
        <end position="43"/>
    </location>
</feature>
<feature type="region of interest" description="Disordered" evidence="1">
    <location>
        <begin position="94"/>
        <end position="142"/>
    </location>
</feature>
<name>A0A2I0UE32_LIMLA</name>
<dbReference type="OrthoDB" id="416454at2759"/>
<dbReference type="AlphaFoldDB" id="A0A2I0UE32"/>
<evidence type="ECO:0000313" key="2">
    <source>
        <dbReference type="EMBL" id="PKU44318.1"/>
    </source>
</evidence>
<reference evidence="3" key="2">
    <citation type="submission" date="2017-12" db="EMBL/GenBank/DDBJ databases">
        <title>Genome sequence of the Bar-tailed Godwit (Limosa lapponica baueri).</title>
        <authorList>
            <person name="Lima N.C.B."/>
            <person name="Parody-Merino A.M."/>
            <person name="Battley P.F."/>
            <person name="Fidler A.E."/>
            <person name="Prosdocimi F."/>
        </authorList>
    </citation>
    <scope>NUCLEOTIDE SEQUENCE [LARGE SCALE GENOMIC DNA]</scope>
</reference>
<evidence type="ECO:0000313" key="3">
    <source>
        <dbReference type="Proteomes" id="UP000233556"/>
    </source>
</evidence>
<dbReference type="GO" id="GO:0061343">
    <property type="term" value="P:cell adhesion involved in heart morphogenesis"/>
    <property type="evidence" value="ECO:0007669"/>
    <property type="project" value="TreeGrafter"/>
</dbReference>
<dbReference type="PANTHER" id="PTHR33395:SF22">
    <property type="entry name" value="REVERSE TRANSCRIPTASE DOMAIN-CONTAINING PROTEIN"/>
    <property type="match status" value="1"/>
</dbReference>
<sequence>MNKAELLNNFFASVFTGKGSNHTTQVTEGKNRGSANEELPTVQEDQVRDLLRNLKVHKSMGRDEIYPWVLRELVDEVAKSLSIIFEKLWQSGEVPTDWEHNPDIQKRKKRRPRELQASQPHLCAWQDHGADPPGISAKAHGK</sequence>
<keyword evidence="3" id="KW-1185">Reference proteome</keyword>
<gene>
    <name evidence="2" type="ORF">llap_5370</name>
</gene>
<dbReference type="EMBL" id="KZ505834">
    <property type="protein sequence ID" value="PKU44318.1"/>
    <property type="molecule type" value="Genomic_DNA"/>
</dbReference>
<dbReference type="GO" id="GO:0031012">
    <property type="term" value="C:extracellular matrix"/>
    <property type="evidence" value="ECO:0007669"/>
    <property type="project" value="TreeGrafter"/>
</dbReference>
<accession>A0A2I0UE32</accession>
<dbReference type="GO" id="GO:0007508">
    <property type="term" value="P:larval heart development"/>
    <property type="evidence" value="ECO:0007669"/>
    <property type="project" value="TreeGrafter"/>
</dbReference>
<reference evidence="3" key="1">
    <citation type="submission" date="2017-11" db="EMBL/GenBank/DDBJ databases">
        <authorList>
            <person name="Lima N.C."/>
            <person name="Parody-Merino A.M."/>
            <person name="Battley P.F."/>
            <person name="Fidler A.E."/>
            <person name="Prosdocimi F."/>
        </authorList>
    </citation>
    <scope>NUCLEOTIDE SEQUENCE [LARGE SCALE GENOMIC DNA]</scope>
</reference>
<dbReference type="Proteomes" id="UP000233556">
    <property type="component" value="Unassembled WGS sequence"/>
</dbReference>
<dbReference type="PANTHER" id="PTHR33395">
    <property type="entry name" value="TRANSCRIPTASE, PUTATIVE-RELATED-RELATED"/>
    <property type="match status" value="1"/>
</dbReference>
<evidence type="ECO:0000256" key="1">
    <source>
        <dbReference type="SAM" id="MobiDB-lite"/>
    </source>
</evidence>
<proteinExistence type="predicted"/>
<organism evidence="2 3">
    <name type="scientific">Limosa lapponica baueri</name>
    <dbReference type="NCBI Taxonomy" id="1758121"/>
    <lineage>
        <taxon>Eukaryota</taxon>
        <taxon>Metazoa</taxon>
        <taxon>Chordata</taxon>
        <taxon>Craniata</taxon>
        <taxon>Vertebrata</taxon>
        <taxon>Euteleostomi</taxon>
        <taxon>Archelosauria</taxon>
        <taxon>Archosauria</taxon>
        <taxon>Dinosauria</taxon>
        <taxon>Saurischia</taxon>
        <taxon>Theropoda</taxon>
        <taxon>Coelurosauria</taxon>
        <taxon>Aves</taxon>
        <taxon>Neognathae</taxon>
        <taxon>Neoaves</taxon>
        <taxon>Charadriiformes</taxon>
        <taxon>Scolopacidae</taxon>
        <taxon>Limosa</taxon>
    </lineage>
</organism>
<evidence type="ECO:0008006" key="4">
    <source>
        <dbReference type="Google" id="ProtNLM"/>
    </source>
</evidence>
<protein>
    <recommendedName>
        <fullName evidence="4">Rna-directed dna polymerase from mobile element jockey-like</fullName>
    </recommendedName>
</protein>